<dbReference type="EMBL" id="BX842653">
    <property type="protein sequence ID" value="CAE80332.1"/>
    <property type="molecule type" value="Genomic_DNA"/>
</dbReference>
<keyword evidence="2" id="KW-0812">Transmembrane</keyword>
<protein>
    <submittedName>
        <fullName evidence="3">Uncharacterized protein</fullName>
    </submittedName>
</protein>
<dbReference type="eggNOG" id="COG3637">
    <property type="taxonomic scope" value="Bacteria"/>
</dbReference>
<keyword evidence="2" id="KW-1133">Transmembrane helix</keyword>
<feature type="transmembrane region" description="Helical" evidence="2">
    <location>
        <begin position="61"/>
        <end position="82"/>
    </location>
</feature>
<keyword evidence="2" id="KW-0472">Membrane</keyword>
<dbReference type="Proteomes" id="UP000008080">
    <property type="component" value="Chromosome"/>
</dbReference>
<dbReference type="Gene3D" id="2.40.160.20">
    <property type="match status" value="1"/>
</dbReference>
<dbReference type="SUPFAM" id="SSF56925">
    <property type="entry name" value="OMPA-like"/>
    <property type="match status" value="1"/>
</dbReference>
<dbReference type="HOGENOM" id="CLU_069997_0_0_7"/>
<dbReference type="AlphaFoldDB" id="Q6MK77"/>
<evidence type="ECO:0000256" key="1">
    <source>
        <dbReference type="SAM" id="MobiDB-lite"/>
    </source>
</evidence>
<evidence type="ECO:0000256" key="2">
    <source>
        <dbReference type="SAM" id="Phobius"/>
    </source>
</evidence>
<feature type="region of interest" description="Disordered" evidence="1">
    <location>
        <begin position="1"/>
        <end position="24"/>
    </location>
</feature>
<sequence>MKTNCSPREKKLLPGSASASSRDTDAVNPRFSEIYSAFSPPSLPTWGTSFPLVPFQIVDKVIMRFLLATLLISSLVSPAWALKTVVVKGDRALIDLEGEDLQVGDKLGARNAEGKARALLEVKQIKNGKAVAAVLKGQMSADLTVAKIGGSKAAAPAKAAPEKAGKSKSSWGVTAGYAMNNMTVKPSASSSVALSGSSINASAFYQMPLDGNISARILGGYETLSAKGSSSTVSCSGSDCTVDISYLGVEALVRYSYLRSTKFDAWVGGGLGFLFAIGKSSNVLDTSKISTNQTIVGSLGLDYHLDRKSFIPVQLDYAMFPDNNTSSANQIILRAGWGWQF</sequence>
<organism evidence="3 4">
    <name type="scientific">Bdellovibrio bacteriovorus (strain ATCC 15356 / DSM 50701 / NCIMB 9529 / HD100)</name>
    <dbReference type="NCBI Taxonomy" id="264462"/>
    <lineage>
        <taxon>Bacteria</taxon>
        <taxon>Pseudomonadati</taxon>
        <taxon>Bdellovibrionota</taxon>
        <taxon>Bdellovibrionia</taxon>
        <taxon>Bdellovibrionales</taxon>
        <taxon>Pseudobdellovibrionaceae</taxon>
        <taxon>Bdellovibrio</taxon>
    </lineage>
</organism>
<name>Q6MK77_BDEBA</name>
<evidence type="ECO:0000313" key="4">
    <source>
        <dbReference type="Proteomes" id="UP000008080"/>
    </source>
</evidence>
<accession>Q6MK77</accession>
<dbReference type="InterPro" id="IPR011250">
    <property type="entry name" value="OMP/PagP_B-barrel"/>
</dbReference>
<dbReference type="STRING" id="264462.Bd2533"/>
<evidence type="ECO:0000313" key="3">
    <source>
        <dbReference type="EMBL" id="CAE80332.1"/>
    </source>
</evidence>
<gene>
    <name evidence="3" type="ordered locus">Bd2533</name>
</gene>
<keyword evidence="4" id="KW-1185">Reference proteome</keyword>
<dbReference type="KEGG" id="bba:Bd2533"/>
<proteinExistence type="predicted"/>
<reference evidence="3 4" key="1">
    <citation type="journal article" date="2004" name="Science">
        <title>A predator unmasked: life cycle of Bdellovibrio bacteriovorus from a genomic perspective.</title>
        <authorList>
            <person name="Rendulic S."/>
            <person name="Jagtap P."/>
            <person name="Rosinus A."/>
            <person name="Eppinger M."/>
            <person name="Baar C."/>
            <person name="Lanz C."/>
            <person name="Keller H."/>
            <person name="Lambert C."/>
            <person name="Evans K.J."/>
            <person name="Goesmann A."/>
            <person name="Meyer F."/>
            <person name="Sockett R.E."/>
            <person name="Schuster S.C."/>
        </authorList>
    </citation>
    <scope>NUCLEOTIDE SEQUENCE [LARGE SCALE GENOMIC DNA]</scope>
    <source>
        <strain evidence="4">ATCC 15356 / DSM 50701 / NCIMB 9529 / HD100</strain>
    </source>
</reference>